<feature type="disulfide bond" evidence="9">
    <location>
        <begin position="334"/>
        <end position="361"/>
    </location>
</feature>
<feature type="signal peptide" evidence="10">
    <location>
        <begin position="1"/>
        <end position="28"/>
    </location>
</feature>
<evidence type="ECO:0000313" key="12">
    <source>
        <dbReference type="EMBL" id="PSL53315.1"/>
    </source>
</evidence>
<comment type="caution">
    <text evidence="12">The sequence shown here is derived from an EMBL/GenBank/DDBJ whole genome shotgun (WGS) entry which is preliminary data.</text>
</comment>
<dbReference type="GO" id="GO:0004252">
    <property type="term" value="F:serine-type endopeptidase activity"/>
    <property type="evidence" value="ECO:0007669"/>
    <property type="project" value="InterPro"/>
</dbReference>
<feature type="active site" description="Charge relay system" evidence="8">
    <location>
        <position position="231"/>
    </location>
</feature>
<comment type="similarity">
    <text evidence="1">Belongs to the peptidase S1 family.</text>
</comment>
<dbReference type="Pfam" id="PF02983">
    <property type="entry name" value="Pro_Al_protease"/>
    <property type="match status" value="1"/>
</dbReference>
<keyword evidence="4" id="KW-0378">Hydrolase</keyword>
<dbReference type="InterPro" id="IPR009003">
    <property type="entry name" value="Peptidase_S1_PA"/>
</dbReference>
<feature type="domain" description="Peptidase S1A alpha-lytic prodomain" evidence="11">
    <location>
        <begin position="124"/>
        <end position="183"/>
    </location>
</feature>
<dbReference type="InterPro" id="IPR043504">
    <property type="entry name" value="Peptidase_S1_PA_chymotrypsin"/>
</dbReference>
<protein>
    <submittedName>
        <fullName evidence="12">Streptogrisin C</fullName>
    </submittedName>
</protein>
<accession>A0A2P8I4B9</accession>
<dbReference type="GO" id="GO:0005576">
    <property type="term" value="C:extracellular region"/>
    <property type="evidence" value="ECO:0007669"/>
    <property type="project" value="InterPro"/>
</dbReference>
<dbReference type="EMBL" id="PYAX01000009">
    <property type="protein sequence ID" value="PSL53315.1"/>
    <property type="molecule type" value="Genomic_DNA"/>
</dbReference>
<organism evidence="12 13">
    <name type="scientific">Saccharothrix carnea</name>
    <dbReference type="NCBI Taxonomy" id="1280637"/>
    <lineage>
        <taxon>Bacteria</taxon>
        <taxon>Bacillati</taxon>
        <taxon>Actinomycetota</taxon>
        <taxon>Actinomycetes</taxon>
        <taxon>Pseudonocardiales</taxon>
        <taxon>Pseudonocardiaceae</taxon>
        <taxon>Saccharothrix</taxon>
    </lineage>
</organism>
<dbReference type="CDD" id="cd21112">
    <property type="entry name" value="alphaLP-like"/>
    <property type="match status" value="1"/>
</dbReference>
<dbReference type="GO" id="GO:0006508">
    <property type="term" value="P:proteolysis"/>
    <property type="evidence" value="ECO:0007669"/>
    <property type="project" value="UniProtKB-KW"/>
</dbReference>
<evidence type="ECO:0000256" key="4">
    <source>
        <dbReference type="ARBA" id="ARBA00022801"/>
    </source>
</evidence>
<dbReference type="InterPro" id="IPR004236">
    <property type="entry name" value="Pept_S1_alpha_lytic"/>
</dbReference>
<evidence type="ECO:0000256" key="7">
    <source>
        <dbReference type="ARBA" id="ARBA00023157"/>
    </source>
</evidence>
<keyword evidence="5" id="KW-0720">Serine protease</keyword>
<feature type="active site" description="Charge relay system" evidence="8">
    <location>
        <position position="259"/>
    </location>
</feature>
<evidence type="ECO:0000256" key="6">
    <source>
        <dbReference type="ARBA" id="ARBA00023145"/>
    </source>
</evidence>
<evidence type="ECO:0000256" key="2">
    <source>
        <dbReference type="ARBA" id="ARBA00022670"/>
    </source>
</evidence>
<proteinExistence type="inferred from homology"/>
<dbReference type="PRINTS" id="PR00861">
    <property type="entry name" value="ALYTICPTASE"/>
</dbReference>
<evidence type="ECO:0000256" key="3">
    <source>
        <dbReference type="ARBA" id="ARBA00022729"/>
    </source>
</evidence>
<evidence type="ECO:0000256" key="5">
    <source>
        <dbReference type="ARBA" id="ARBA00022825"/>
    </source>
</evidence>
<sequence>MTSPRTVRLAGAVVLAIGLAIPSLPAVAAPSGVATTSPTSAPRVSLGMAEAMKRDFGLTAEGVQTRLAQEERARGAEVVARKLYGAAYAGSWFDPATGKLAVAVAGDAAADKTGLDVTVVPVAHTYAQLDATKTALDRKAGKAAPAGVNGWYVDVQTNTVVVTVNRHKVDAAVTGFVDEAKALHHAVRVVQEDHSPVPYADVVGGWPYWINNAGRCSIGFAVYGGFVTAGHCGTPGSQATDQYGALYGYFAGSTFPYYDYAWVQTVAGVNLWGYMEGYNGYWYYVRGSAQVPVGSGVCRSGSTTGMWCNYIQARNQTVNYPQGVVYNLTRTNVCAQPGDSGGSWLSSNQAQGVTSGGSGNCSTGGTTYYQEVNPILSAYGLSLILT</sequence>
<feature type="disulfide bond" evidence="9">
    <location>
        <begin position="298"/>
        <end position="308"/>
    </location>
</feature>
<dbReference type="AlphaFoldDB" id="A0A2P8I4B9"/>
<evidence type="ECO:0000313" key="13">
    <source>
        <dbReference type="Proteomes" id="UP000241118"/>
    </source>
</evidence>
<dbReference type="PIRSF" id="PIRSF001134">
    <property type="entry name" value="Streptogrisin"/>
    <property type="match status" value="1"/>
</dbReference>
<feature type="disulfide bond" evidence="9">
    <location>
        <begin position="216"/>
        <end position="232"/>
    </location>
</feature>
<dbReference type="Proteomes" id="UP000241118">
    <property type="component" value="Unassembled WGS sequence"/>
</dbReference>
<keyword evidence="6" id="KW-0865">Zymogen</keyword>
<gene>
    <name evidence="12" type="ORF">B0I31_109105</name>
</gene>
<evidence type="ECO:0000256" key="1">
    <source>
        <dbReference type="ARBA" id="ARBA00007664"/>
    </source>
</evidence>
<evidence type="ECO:0000256" key="10">
    <source>
        <dbReference type="SAM" id="SignalP"/>
    </source>
</evidence>
<keyword evidence="7 9" id="KW-1015">Disulfide bond</keyword>
<name>A0A2P8I4B9_SACCR</name>
<feature type="chain" id="PRO_5015131136" evidence="10">
    <location>
        <begin position="29"/>
        <end position="386"/>
    </location>
</feature>
<keyword evidence="3 10" id="KW-0732">Signal</keyword>
<evidence type="ECO:0000256" key="8">
    <source>
        <dbReference type="PIRSR" id="PIRSR001134-1"/>
    </source>
</evidence>
<dbReference type="Gene3D" id="2.40.10.10">
    <property type="entry name" value="Trypsin-like serine proteases"/>
    <property type="match status" value="2"/>
</dbReference>
<dbReference type="InterPro" id="IPR035070">
    <property type="entry name" value="Streptogrisin_prodomain"/>
</dbReference>
<dbReference type="Gene3D" id="3.30.300.50">
    <property type="match status" value="2"/>
</dbReference>
<evidence type="ECO:0000256" key="9">
    <source>
        <dbReference type="PIRSR" id="PIRSR001134-2"/>
    </source>
</evidence>
<dbReference type="OrthoDB" id="8781117at2"/>
<reference evidence="12 13" key="1">
    <citation type="submission" date="2018-03" db="EMBL/GenBank/DDBJ databases">
        <title>Genomic Encyclopedia of Type Strains, Phase III (KMG-III): the genomes of soil and plant-associated and newly described type strains.</title>
        <authorList>
            <person name="Whitman W."/>
        </authorList>
    </citation>
    <scope>NUCLEOTIDE SEQUENCE [LARGE SCALE GENOMIC DNA]</scope>
    <source>
        <strain evidence="12 13">CGMCC 4.7097</strain>
    </source>
</reference>
<feature type="active site" description="Charge relay system" evidence="8">
    <location>
        <position position="340"/>
    </location>
</feature>
<keyword evidence="13" id="KW-1185">Reference proteome</keyword>
<evidence type="ECO:0000259" key="11">
    <source>
        <dbReference type="Pfam" id="PF02983"/>
    </source>
</evidence>
<keyword evidence="2" id="KW-0645">Protease</keyword>
<dbReference type="InterPro" id="IPR001316">
    <property type="entry name" value="Pept_S1A_streptogrisin"/>
</dbReference>
<dbReference type="RefSeq" id="WP_106618037.1">
    <property type="nucleotide sequence ID" value="NZ_PYAX01000009.1"/>
</dbReference>
<dbReference type="SUPFAM" id="SSF50494">
    <property type="entry name" value="Trypsin-like serine proteases"/>
    <property type="match status" value="1"/>
</dbReference>